<organism evidence="1 2">
    <name type="scientific">Laodelphax striatellus</name>
    <name type="common">Small brown planthopper</name>
    <name type="synonym">Delphax striatella</name>
    <dbReference type="NCBI Taxonomy" id="195883"/>
    <lineage>
        <taxon>Eukaryota</taxon>
        <taxon>Metazoa</taxon>
        <taxon>Ecdysozoa</taxon>
        <taxon>Arthropoda</taxon>
        <taxon>Hexapoda</taxon>
        <taxon>Insecta</taxon>
        <taxon>Pterygota</taxon>
        <taxon>Neoptera</taxon>
        <taxon>Paraneoptera</taxon>
        <taxon>Hemiptera</taxon>
        <taxon>Auchenorrhyncha</taxon>
        <taxon>Fulgoroidea</taxon>
        <taxon>Delphacidae</taxon>
        <taxon>Criomorphinae</taxon>
        <taxon>Laodelphax</taxon>
    </lineage>
</organism>
<proteinExistence type="predicted"/>
<evidence type="ECO:0000313" key="2">
    <source>
        <dbReference type="Proteomes" id="UP000291343"/>
    </source>
</evidence>
<reference evidence="1 2" key="1">
    <citation type="journal article" date="2017" name="Gigascience">
        <title>Genome sequence of the small brown planthopper, Laodelphax striatellus.</title>
        <authorList>
            <person name="Zhu J."/>
            <person name="Jiang F."/>
            <person name="Wang X."/>
            <person name="Yang P."/>
            <person name="Bao Y."/>
            <person name="Zhao W."/>
            <person name="Wang W."/>
            <person name="Lu H."/>
            <person name="Wang Q."/>
            <person name="Cui N."/>
            <person name="Li J."/>
            <person name="Chen X."/>
            <person name="Luo L."/>
            <person name="Yu J."/>
            <person name="Kang L."/>
            <person name="Cui F."/>
        </authorList>
    </citation>
    <scope>NUCLEOTIDE SEQUENCE [LARGE SCALE GENOMIC DNA]</scope>
    <source>
        <strain evidence="1">Lst14</strain>
    </source>
</reference>
<dbReference type="InParanoid" id="A0A482X7W3"/>
<gene>
    <name evidence="1" type="ORF">LSTR_LSTR005336</name>
</gene>
<comment type="caution">
    <text evidence="1">The sequence shown here is derived from an EMBL/GenBank/DDBJ whole genome shotgun (WGS) entry which is preliminary data.</text>
</comment>
<name>A0A482X7W3_LAOST</name>
<dbReference type="EMBL" id="QKKF02016138">
    <property type="protein sequence ID" value="RZF41874.1"/>
    <property type="molecule type" value="Genomic_DNA"/>
</dbReference>
<accession>A0A482X7W3</accession>
<evidence type="ECO:0000313" key="1">
    <source>
        <dbReference type="EMBL" id="RZF41874.1"/>
    </source>
</evidence>
<protein>
    <submittedName>
        <fullName evidence="1">Uncharacterized protein</fullName>
    </submittedName>
</protein>
<sequence length="132" mass="14727">MKVSLYCSYQQELHATESTRQPSAFIFFQIIFSFVSPAAYRLCSASVYQYCMVASSLVPFSMHQVASLFLREGIPPMFFNPICVRERNAGSTRQATNTIPGQKVFFCSGRGGRDDGLAEGGDCQDCNQTFDF</sequence>
<dbReference type="AlphaFoldDB" id="A0A482X7W3"/>
<keyword evidence="2" id="KW-1185">Reference proteome</keyword>
<dbReference type="Proteomes" id="UP000291343">
    <property type="component" value="Unassembled WGS sequence"/>
</dbReference>